<dbReference type="EMBL" id="CAJVQA010037183">
    <property type="protein sequence ID" value="CAG8809504.1"/>
    <property type="molecule type" value="Genomic_DNA"/>
</dbReference>
<name>A0A9N9K5K5_9GLOM</name>
<gene>
    <name evidence="1" type="ORF">CPELLU_LOCUS18481</name>
</gene>
<evidence type="ECO:0000313" key="1">
    <source>
        <dbReference type="EMBL" id="CAG8809504.1"/>
    </source>
</evidence>
<keyword evidence="2" id="KW-1185">Reference proteome</keyword>
<accession>A0A9N9K5K5</accession>
<feature type="non-terminal residue" evidence="1">
    <location>
        <position position="1"/>
    </location>
</feature>
<dbReference type="Proteomes" id="UP000789759">
    <property type="component" value="Unassembled WGS sequence"/>
</dbReference>
<evidence type="ECO:0000313" key="2">
    <source>
        <dbReference type="Proteomes" id="UP000789759"/>
    </source>
</evidence>
<sequence>ISVIPVPVFQSFWHSSISGSSSFSISTIKCIKQDGVLEIFQQNVIAIIYH</sequence>
<reference evidence="1" key="1">
    <citation type="submission" date="2021-06" db="EMBL/GenBank/DDBJ databases">
        <authorList>
            <person name="Kallberg Y."/>
            <person name="Tangrot J."/>
            <person name="Rosling A."/>
        </authorList>
    </citation>
    <scope>NUCLEOTIDE SEQUENCE</scope>
    <source>
        <strain evidence="1">FL966</strain>
    </source>
</reference>
<protein>
    <submittedName>
        <fullName evidence="1">13060_t:CDS:1</fullName>
    </submittedName>
</protein>
<organism evidence="1 2">
    <name type="scientific">Cetraspora pellucida</name>
    <dbReference type="NCBI Taxonomy" id="1433469"/>
    <lineage>
        <taxon>Eukaryota</taxon>
        <taxon>Fungi</taxon>
        <taxon>Fungi incertae sedis</taxon>
        <taxon>Mucoromycota</taxon>
        <taxon>Glomeromycotina</taxon>
        <taxon>Glomeromycetes</taxon>
        <taxon>Diversisporales</taxon>
        <taxon>Gigasporaceae</taxon>
        <taxon>Cetraspora</taxon>
    </lineage>
</organism>
<comment type="caution">
    <text evidence="1">The sequence shown here is derived from an EMBL/GenBank/DDBJ whole genome shotgun (WGS) entry which is preliminary data.</text>
</comment>
<dbReference type="AlphaFoldDB" id="A0A9N9K5K5"/>
<proteinExistence type="predicted"/>